<comment type="function">
    <text evidence="9">Regulatory subunit of the SLX1-SLX4 structure-specific endonuclease that resolves DNA secondary structures generated during DNA repair and recombination. Has endonuclease activity towards branched DNA substrates, introducing single-strand cuts in duplex DNA close to junctions with ss-DNA.</text>
</comment>
<feature type="region of interest" description="Disordered" evidence="10">
    <location>
        <begin position="94"/>
        <end position="345"/>
    </location>
</feature>
<evidence type="ECO:0000256" key="5">
    <source>
        <dbReference type="ARBA" id="ARBA00023172"/>
    </source>
</evidence>
<feature type="compositionally biased region" description="Basic residues" evidence="10">
    <location>
        <begin position="474"/>
        <end position="484"/>
    </location>
</feature>
<proteinExistence type="inferred from homology"/>
<keyword evidence="7 9" id="KW-0539">Nucleus</keyword>
<comment type="subcellular location">
    <subcellularLocation>
        <location evidence="1 9">Nucleus</location>
    </subcellularLocation>
</comment>
<dbReference type="OrthoDB" id="5349119at2759"/>
<feature type="compositionally biased region" description="Acidic residues" evidence="10">
    <location>
        <begin position="96"/>
        <end position="112"/>
    </location>
</feature>
<feature type="compositionally biased region" description="Basic and acidic residues" evidence="10">
    <location>
        <begin position="311"/>
        <end position="329"/>
    </location>
</feature>
<evidence type="ECO:0000313" key="11">
    <source>
        <dbReference type="EMBL" id="KAF2678862.1"/>
    </source>
</evidence>
<feature type="region of interest" description="Disordered" evidence="10">
    <location>
        <begin position="684"/>
        <end position="840"/>
    </location>
</feature>
<organism evidence="11 12">
    <name type="scientific">Lentithecium fluviatile CBS 122367</name>
    <dbReference type="NCBI Taxonomy" id="1168545"/>
    <lineage>
        <taxon>Eukaryota</taxon>
        <taxon>Fungi</taxon>
        <taxon>Dikarya</taxon>
        <taxon>Ascomycota</taxon>
        <taxon>Pezizomycotina</taxon>
        <taxon>Dothideomycetes</taxon>
        <taxon>Pleosporomycetidae</taxon>
        <taxon>Pleosporales</taxon>
        <taxon>Massarineae</taxon>
        <taxon>Lentitheciaceae</taxon>
        <taxon>Lentithecium</taxon>
    </lineage>
</organism>
<dbReference type="GO" id="GO:0006281">
    <property type="term" value="P:DNA repair"/>
    <property type="evidence" value="ECO:0007669"/>
    <property type="project" value="UniProtKB-UniRule"/>
</dbReference>
<feature type="region of interest" description="Disordered" evidence="10">
    <location>
        <begin position="642"/>
        <end position="670"/>
    </location>
</feature>
<dbReference type="InterPro" id="IPR027784">
    <property type="entry name" value="Slx4_ascomycetes"/>
</dbReference>
<feature type="compositionally biased region" description="Basic and acidic residues" evidence="10">
    <location>
        <begin position="256"/>
        <end position="274"/>
    </location>
</feature>
<feature type="compositionally biased region" description="Low complexity" evidence="10">
    <location>
        <begin position="716"/>
        <end position="738"/>
    </location>
</feature>
<dbReference type="GO" id="GO:0006260">
    <property type="term" value="P:DNA replication"/>
    <property type="evidence" value="ECO:0007669"/>
    <property type="project" value="InterPro"/>
</dbReference>
<comment type="similarity">
    <text evidence="2 9">Belongs to the SLX4 family.</text>
</comment>
<dbReference type="AlphaFoldDB" id="A0A6G1IKW7"/>
<evidence type="ECO:0000313" key="12">
    <source>
        <dbReference type="Proteomes" id="UP000799291"/>
    </source>
</evidence>
<feature type="region of interest" description="Disordered" evidence="10">
    <location>
        <begin position="1"/>
        <end position="78"/>
    </location>
</feature>
<evidence type="ECO:0000256" key="6">
    <source>
        <dbReference type="ARBA" id="ARBA00023204"/>
    </source>
</evidence>
<evidence type="ECO:0000256" key="7">
    <source>
        <dbReference type="ARBA" id="ARBA00023242"/>
    </source>
</evidence>
<dbReference type="HAMAP" id="MF_03110">
    <property type="entry name" value="Endonuc_su_Slx4"/>
    <property type="match status" value="1"/>
</dbReference>
<accession>A0A6G1IKW7</accession>
<keyword evidence="3 9" id="KW-0597">Phosphoprotein</keyword>
<keyword evidence="6 9" id="KW-0234">DNA repair</keyword>
<keyword evidence="5 9" id="KW-0233">DNA recombination</keyword>
<dbReference type="InterPro" id="IPR018574">
    <property type="entry name" value="Structure-sp_endonuc_su_Slx4"/>
</dbReference>
<sequence>MAPSTFDIVVLSSSPPDNARTGASAVAPQSRSPASPFNSTQRVGMPALSPLQLSPLASPQRRTFGALKSGPRAATIPEGALRGFATARSLVTAGACDDDDDDDDDELQEFDWELAGTSREDGERGKGSSKGSRKRSEKAVAAGDDAEKPKPNPKPRARKPNADEENGETTKPTTTRKQAFAPTTSSHFANPDAIDSVESLDEPPKKATKPRKPRAKKTPADGDTQTTSKKARVTKPRATKTTKAAKEKAAGVVSAHFRDATDGDKALGKTKDTADAPGGDESLWDVPLSPPRNKCDQSKPKQQQPDNQPLKLDEAVSRRRDWTPIRDTEPPLVLPVSVGKENDSGAARLEKEKGSFTSLLSGYAYAHLDLTSDAATSKTPATSEGMGVMKRRRVELVDVPGNQVSSRQSSPEKGKAPKKKPRTITDLVTEQYAPKPAHADEVAVTSNFFSARTTTTTVTKVPLNDTTDSTTVKASKKPARKRSTSKSASETEEGKSKSKSKKASAKAGTAKPKPISEKLLSPSSALLRLNRQDVLFGTSSQLARDESPGIVRQIQQAMLESEVDVSLRERLDAEEAPIWPRLQRLKGKRGLWAASARDEDGQTLERQAIYLPEPDRTQDYPLLLIDDANDEDDMPPLQTVASAASKPAPAPMLISSDLPTPPPTVSEQEIGMSNDGLLDEALLDDKDDPLQKPPPSNQYAASSFLDNDIFPPSAQLSPDSDAPLSPLLPTASISTTSIGSPKKKRGRPLKIQSAIPQRVTASAPIPKKPPAKPKPKPTSSAPLTTPKKKIRDRFANVEEILDSEDDTALSPTPPRFRKLEDSPPLQFAPNPPHPPPPAAKDAATPILLIPESHLHFANIKSTLYTRITNLIRSLPPTTHPTKPSWHEKILMYDAVVLEDFTAFLNSHPGIRTYRKASQKQIRAWNKELKGKGEEGLKTPAGEGKEGMVLATEKEIESWMVRGWCEEMSVCCMAREGRGRGAARKGYY</sequence>
<feature type="compositionally biased region" description="Basic residues" evidence="10">
    <location>
        <begin position="206"/>
        <end position="217"/>
    </location>
</feature>
<evidence type="ECO:0000256" key="8">
    <source>
        <dbReference type="ARBA" id="ARBA00029496"/>
    </source>
</evidence>
<dbReference type="EMBL" id="MU005608">
    <property type="protein sequence ID" value="KAF2678862.1"/>
    <property type="molecule type" value="Genomic_DNA"/>
</dbReference>
<dbReference type="Proteomes" id="UP000799291">
    <property type="component" value="Unassembled WGS sequence"/>
</dbReference>
<comment type="PTM">
    <text evidence="9">Phosphorylated in response to DNA damage.</text>
</comment>
<feature type="compositionally biased region" description="Polar residues" evidence="10">
    <location>
        <begin position="169"/>
        <end position="188"/>
    </location>
</feature>
<dbReference type="GO" id="GO:0006310">
    <property type="term" value="P:DNA recombination"/>
    <property type="evidence" value="ECO:0007669"/>
    <property type="project" value="UniProtKB-UniRule"/>
</dbReference>
<evidence type="ECO:0000256" key="1">
    <source>
        <dbReference type="ARBA" id="ARBA00004123"/>
    </source>
</evidence>
<feature type="region of interest" description="Disordered" evidence="10">
    <location>
        <begin position="396"/>
        <end position="440"/>
    </location>
</feature>
<feature type="compositionally biased region" description="Basic residues" evidence="10">
    <location>
        <begin position="229"/>
        <end position="240"/>
    </location>
</feature>
<evidence type="ECO:0000256" key="10">
    <source>
        <dbReference type="SAM" id="MobiDB-lite"/>
    </source>
</evidence>
<dbReference type="Pfam" id="PF09494">
    <property type="entry name" value="Slx4"/>
    <property type="match status" value="1"/>
</dbReference>
<feature type="compositionally biased region" description="Pro residues" evidence="10">
    <location>
        <begin position="829"/>
        <end position="838"/>
    </location>
</feature>
<keyword evidence="4 9" id="KW-0227">DNA damage</keyword>
<name>A0A6G1IKW7_9PLEO</name>
<evidence type="ECO:0000256" key="2">
    <source>
        <dbReference type="ARBA" id="ARBA00006661"/>
    </source>
</evidence>
<comment type="subunit">
    <text evidence="9">Forms a heterodimer with SLX1.</text>
</comment>
<evidence type="ECO:0000256" key="9">
    <source>
        <dbReference type="HAMAP-Rule" id="MF_03110"/>
    </source>
</evidence>
<feature type="compositionally biased region" description="Low complexity" evidence="10">
    <location>
        <begin position="46"/>
        <end position="60"/>
    </location>
</feature>
<feature type="compositionally biased region" description="Polar residues" evidence="10">
    <location>
        <begin position="27"/>
        <end position="42"/>
    </location>
</feature>
<gene>
    <name evidence="9" type="primary">SLX4</name>
    <name evidence="11" type="ORF">K458DRAFT_480656</name>
</gene>
<dbReference type="GO" id="GO:0017108">
    <property type="term" value="F:5'-flap endonuclease activity"/>
    <property type="evidence" value="ECO:0007669"/>
    <property type="project" value="InterPro"/>
</dbReference>
<evidence type="ECO:0000256" key="4">
    <source>
        <dbReference type="ARBA" id="ARBA00022763"/>
    </source>
</evidence>
<reference evidence="11" key="1">
    <citation type="journal article" date="2020" name="Stud. Mycol.">
        <title>101 Dothideomycetes genomes: a test case for predicting lifestyles and emergence of pathogens.</title>
        <authorList>
            <person name="Haridas S."/>
            <person name="Albert R."/>
            <person name="Binder M."/>
            <person name="Bloem J."/>
            <person name="Labutti K."/>
            <person name="Salamov A."/>
            <person name="Andreopoulos B."/>
            <person name="Baker S."/>
            <person name="Barry K."/>
            <person name="Bills G."/>
            <person name="Bluhm B."/>
            <person name="Cannon C."/>
            <person name="Castanera R."/>
            <person name="Culley D."/>
            <person name="Daum C."/>
            <person name="Ezra D."/>
            <person name="Gonzalez J."/>
            <person name="Henrissat B."/>
            <person name="Kuo A."/>
            <person name="Liang C."/>
            <person name="Lipzen A."/>
            <person name="Lutzoni F."/>
            <person name="Magnuson J."/>
            <person name="Mondo S."/>
            <person name="Nolan M."/>
            <person name="Ohm R."/>
            <person name="Pangilinan J."/>
            <person name="Park H.-J."/>
            <person name="Ramirez L."/>
            <person name="Alfaro M."/>
            <person name="Sun H."/>
            <person name="Tritt A."/>
            <person name="Yoshinaga Y."/>
            <person name="Zwiers L.-H."/>
            <person name="Turgeon B."/>
            <person name="Goodwin S."/>
            <person name="Spatafora J."/>
            <person name="Crous P."/>
            <person name="Grigoriev I."/>
        </authorList>
    </citation>
    <scope>NUCLEOTIDE SEQUENCE</scope>
    <source>
        <strain evidence="11">CBS 122367</strain>
    </source>
</reference>
<feature type="region of interest" description="Disordered" evidence="10">
    <location>
        <begin position="461"/>
        <end position="518"/>
    </location>
</feature>
<keyword evidence="12" id="KW-1185">Reference proteome</keyword>
<protein>
    <recommendedName>
        <fullName evidence="8 9">Structure-specific endonuclease subunit SLX4</fullName>
    </recommendedName>
</protein>
<evidence type="ECO:0000256" key="3">
    <source>
        <dbReference type="ARBA" id="ARBA00022553"/>
    </source>
</evidence>
<dbReference type="GO" id="GO:0033557">
    <property type="term" value="C:Slx1-Slx4 complex"/>
    <property type="evidence" value="ECO:0007669"/>
    <property type="project" value="UniProtKB-UniRule"/>
</dbReference>